<keyword evidence="4" id="KW-1185">Reference proteome</keyword>
<name>A0A839Z4C0_9SPHN</name>
<feature type="chain" id="PRO_5032634859" evidence="2">
    <location>
        <begin position="21"/>
        <end position="99"/>
    </location>
</feature>
<dbReference type="AlphaFoldDB" id="A0A839Z4C0"/>
<accession>A0A839Z4C0</accession>
<dbReference type="Proteomes" id="UP000578569">
    <property type="component" value="Unassembled WGS sequence"/>
</dbReference>
<dbReference type="PROSITE" id="PS51257">
    <property type="entry name" value="PROKAR_LIPOPROTEIN"/>
    <property type="match status" value="1"/>
</dbReference>
<organism evidence="3 4">
    <name type="scientific">Sphingomicrobium lutaoense</name>
    <dbReference type="NCBI Taxonomy" id="515949"/>
    <lineage>
        <taxon>Bacteria</taxon>
        <taxon>Pseudomonadati</taxon>
        <taxon>Pseudomonadota</taxon>
        <taxon>Alphaproteobacteria</taxon>
        <taxon>Sphingomonadales</taxon>
        <taxon>Sphingomonadaceae</taxon>
        <taxon>Sphingomicrobium</taxon>
    </lineage>
</organism>
<reference evidence="3 4" key="1">
    <citation type="submission" date="2020-08" db="EMBL/GenBank/DDBJ databases">
        <title>Genomic Encyclopedia of Type Strains, Phase IV (KMG-IV): sequencing the most valuable type-strain genomes for metagenomic binning, comparative biology and taxonomic classification.</title>
        <authorList>
            <person name="Goeker M."/>
        </authorList>
    </citation>
    <scope>NUCLEOTIDE SEQUENCE [LARGE SCALE GENOMIC DNA]</scope>
    <source>
        <strain evidence="3 4">DSM 24194</strain>
    </source>
</reference>
<feature type="region of interest" description="Disordered" evidence="1">
    <location>
        <begin position="41"/>
        <end position="99"/>
    </location>
</feature>
<dbReference type="EMBL" id="JACICF010000002">
    <property type="protein sequence ID" value="MBB3764693.1"/>
    <property type="molecule type" value="Genomic_DNA"/>
</dbReference>
<feature type="compositionally biased region" description="Gly residues" evidence="1">
    <location>
        <begin position="80"/>
        <end position="92"/>
    </location>
</feature>
<dbReference type="RefSeq" id="WP_183934073.1">
    <property type="nucleotide sequence ID" value="NZ_JACICF010000002.1"/>
</dbReference>
<protein>
    <submittedName>
        <fullName evidence="3">Putative membrane protein YgcG</fullName>
    </submittedName>
</protein>
<keyword evidence="2" id="KW-0732">Signal</keyword>
<sequence>MRYKLVIGALPVMLVLSGCAPVDHGFGDAVAYNKAIQTVDPDPQYAEGSAEPGDNGEVATDAVGRYRTGRVKRPAASGASSGGGSLGGGGGSSRSSGPI</sequence>
<feature type="signal peptide" evidence="2">
    <location>
        <begin position="1"/>
        <end position="20"/>
    </location>
</feature>
<evidence type="ECO:0000313" key="3">
    <source>
        <dbReference type="EMBL" id="MBB3764693.1"/>
    </source>
</evidence>
<evidence type="ECO:0000313" key="4">
    <source>
        <dbReference type="Proteomes" id="UP000578569"/>
    </source>
</evidence>
<comment type="caution">
    <text evidence="3">The sequence shown here is derived from an EMBL/GenBank/DDBJ whole genome shotgun (WGS) entry which is preliminary data.</text>
</comment>
<evidence type="ECO:0000256" key="1">
    <source>
        <dbReference type="SAM" id="MobiDB-lite"/>
    </source>
</evidence>
<gene>
    <name evidence="3" type="ORF">FHS50_001755</name>
</gene>
<evidence type="ECO:0000256" key="2">
    <source>
        <dbReference type="SAM" id="SignalP"/>
    </source>
</evidence>
<proteinExistence type="predicted"/>